<comment type="caution">
    <text evidence="2">The sequence shown here is derived from an EMBL/GenBank/DDBJ whole genome shotgun (WGS) entry which is preliminary data.</text>
</comment>
<proteinExistence type="predicted"/>
<sequence length="1272" mass="142745">MSPDTANSNTIPTVSQTPETVSVQGLERNFNRLLVGDGENKIDVISTVCDVEFSSHLSYALGYGRPRRGLEGKRKNILGKLHRKEISHQVRRCHLFSQIKFIADQTKFALGNPQFANAINEAAVNGGLDPYPIYGEGVEGESTCLLAEGLRLKGHSVQVREKSATDYAKPLIWEVQAYFATAEIGMLGELKKGPVESRIRELLRSTGENRIAAGKRIRAIGSDLRVGKDAASLNAIITIDDVDYELFLSIRDYAAVVGNGGLKNWAEVAGFEFPDKDALKTEDMDDMIQTAVDKPLETHKYILNDIDLDLIWECYKELFLETLEVLGLEEYKADPGMTIGQTVATVLIRAIAKRHDIDPNGPWEKEVIELLSKHSSYNAQALAKKWDSSESYLSKTDGGRAYNARCKDTALWELLCDIDISGCYGEGQRNQSLAIGCDPVTIRYYHKNRNRKMSLRSLLRMLGVKIDTDENGTRFISDWGELVPGLFLGRVSGKLRYAQNLLVSWFDVDKAAIRDMGRNPYHSEIFDEEKGISKILLREVKHGVISSDILEVLMSCSSKRQFNDLMDKLYVDVFSYYPASEEIEIKVNPETGEMDYAEGYREVGRRYEEYRYRSTCHVKNEKKCKHVVVNVERECRAWYRLPMGDLITNKLLEQRGIAKIKYGKKSPMQTMLKLMINTLYGDMVSPYFPFSNPIVGNNITARARVLAWTMETGFFSRQSITDGGAFALNSVFHLKGHSRGRRIEMEKVAELWHQSKGGSFTADSHQRKWFKLAPLGGSELTVNRAPIVCEFKEGTPAREHKDSDEVIGKTFTNYDLVRNGKVVGGKEWKWCPIPDSNKLGWVAIDKWGWVDDMAMKHLQTLFPTLTVLNAKTSQIMVDKKTCEISYRDRVGQFSFESKDVYPDGGVFRSTADYLMKTPDNQTIKARSHQVSRDHIEVSNRETDREFGELDGGKIVKHNGFSTTEGKLGQGISIVRKDGVAPAKLFLEALHKGDGKGGQNNAVPRSSVVIRQGIVKVGAYKARLKTYKGCGLIPGDSELKAMLFTEFSLSQFPYNFIAQYKGWRDAIDESKHKYGQSIEAWFLNDDGTLKYQEMIDWAGSAVADGVTNPIATLEKERPLDEESRKHPAFDILQEMKLILKLPYWHELISGRKEKSLNNGKVEVSESPEKPPISGMRKLLGLDPIEETPPVVGGEADEVSENESVGKSSEPESEIDDELMEALAELDDSPVEKLEIGVEMDYELMEALAGLDDEPIPNGGNGELAVSSFEESYL</sequence>
<feature type="region of interest" description="Disordered" evidence="1">
    <location>
        <begin position="1250"/>
        <end position="1272"/>
    </location>
</feature>
<dbReference type="AlphaFoldDB" id="A0A928W0V3"/>
<organism evidence="2 3">
    <name type="scientific">Zarconia navalis LEGE 11467</name>
    <dbReference type="NCBI Taxonomy" id="1828826"/>
    <lineage>
        <taxon>Bacteria</taxon>
        <taxon>Bacillati</taxon>
        <taxon>Cyanobacteriota</taxon>
        <taxon>Cyanophyceae</taxon>
        <taxon>Oscillatoriophycideae</taxon>
        <taxon>Oscillatoriales</taxon>
        <taxon>Oscillatoriales incertae sedis</taxon>
        <taxon>Zarconia</taxon>
        <taxon>Zarconia navalis</taxon>
    </lineage>
</organism>
<protein>
    <recommendedName>
        <fullName evidence="4">DNA-directed DNA polymerase</fullName>
    </recommendedName>
</protein>
<evidence type="ECO:0000256" key="1">
    <source>
        <dbReference type="SAM" id="MobiDB-lite"/>
    </source>
</evidence>
<accession>A0A928W0V3</accession>
<evidence type="ECO:0000313" key="3">
    <source>
        <dbReference type="Proteomes" id="UP000621799"/>
    </source>
</evidence>
<name>A0A928W0V3_9CYAN</name>
<dbReference type="InterPro" id="IPR043502">
    <property type="entry name" value="DNA/RNA_pol_sf"/>
</dbReference>
<reference evidence="2" key="1">
    <citation type="submission" date="2020-10" db="EMBL/GenBank/DDBJ databases">
        <authorList>
            <person name="Castelo-Branco R."/>
            <person name="Eusebio N."/>
            <person name="Adriana R."/>
            <person name="Vieira A."/>
            <person name="Brugerolle De Fraissinette N."/>
            <person name="Rezende De Castro R."/>
            <person name="Schneider M.P."/>
            <person name="Vasconcelos V."/>
            <person name="Leao P.N."/>
        </authorList>
    </citation>
    <scope>NUCLEOTIDE SEQUENCE</scope>
    <source>
        <strain evidence="2">LEGE 11467</strain>
    </source>
</reference>
<gene>
    <name evidence="2" type="ORF">IQ235_13615</name>
</gene>
<dbReference type="SUPFAM" id="SSF56672">
    <property type="entry name" value="DNA/RNA polymerases"/>
    <property type="match status" value="1"/>
</dbReference>
<evidence type="ECO:0008006" key="4">
    <source>
        <dbReference type="Google" id="ProtNLM"/>
    </source>
</evidence>
<dbReference type="Proteomes" id="UP000621799">
    <property type="component" value="Unassembled WGS sequence"/>
</dbReference>
<dbReference type="EMBL" id="JADEXN010000250">
    <property type="protein sequence ID" value="MBE9041818.1"/>
    <property type="molecule type" value="Genomic_DNA"/>
</dbReference>
<dbReference type="RefSeq" id="WP_264322011.1">
    <property type="nucleotide sequence ID" value="NZ_JADEXN010000250.1"/>
</dbReference>
<feature type="region of interest" description="Disordered" evidence="1">
    <location>
        <begin position="1157"/>
        <end position="1214"/>
    </location>
</feature>
<evidence type="ECO:0000313" key="2">
    <source>
        <dbReference type="EMBL" id="MBE9041818.1"/>
    </source>
</evidence>
<keyword evidence="3" id="KW-1185">Reference proteome</keyword>